<dbReference type="InterPro" id="IPR049563">
    <property type="entry name" value="TXTP-like"/>
</dbReference>
<keyword evidence="5" id="KW-0677">Repeat</keyword>
<keyword evidence="4 9" id="KW-0812">Transmembrane</keyword>
<proteinExistence type="inferred from homology"/>
<comment type="subcellular location">
    <subcellularLocation>
        <location evidence="1">Mitochondrion membrane</location>
        <topology evidence="1">Multi-pass membrane protein</topology>
    </subcellularLocation>
</comment>
<feature type="repeat" description="Solcar" evidence="9">
    <location>
        <begin position="9"/>
        <end position="93"/>
    </location>
</feature>
<evidence type="ECO:0000256" key="6">
    <source>
        <dbReference type="ARBA" id="ARBA00022989"/>
    </source>
</evidence>
<gene>
    <name evidence="11" type="ORF">CspeluHIS016_0107220</name>
</gene>
<dbReference type="PROSITE" id="PS50920">
    <property type="entry name" value="SOLCAR"/>
    <property type="match status" value="3"/>
</dbReference>
<feature type="repeat" description="Solcar" evidence="9">
    <location>
        <begin position="201"/>
        <end position="287"/>
    </location>
</feature>
<evidence type="ECO:0000256" key="8">
    <source>
        <dbReference type="ARBA" id="ARBA00023136"/>
    </source>
</evidence>
<dbReference type="AlphaFoldDB" id="A0AAD3TPI9"/>
<dbReference type="GO" id="GO:0006843">
    <property type="term" value="P:mitochondrial citrate transmembrane transport"/>
    <property type="evidence" value="ECO:0007669"/>
    <property type="project" value="TreeGrafter"/>
</dbReference>
<dbReference type="GO" id="GO:0031966">
    <property type="term" value="C:mitochondrial membrane"/>
    <property type="evidence" value="ECO:0007669"/>
    <property type="project" value="UniProtKB-SubCell"/>
</dbReference>
<dbReference type="InterPro" id="IPR023395">
    <property type="entry name" value="MCP_dom_sf"/>
</dbReference>
<dbReference type="InterPro" id="IPR018108">
    <property type="entry name" value="MCP_transmembrane"/>
</dbReference>
<dbReference type="SUPFAM" id="SSF103506">
    <property type="entry name" value="Mitochondrial carrier"/>
    <property type="match status" value="1"/>
</dbReference>
<feature type="repeat" description="Solcar" evidence="9">
    <location>
        <begin position="105"/>
        <end position="190"/>
    </location>
</feature>
<evidence type="ECO:0000256" key="3">
    <source>
        <dbReference type="ARBA" id="ARBA00022448"/>
    </source>
</evidence>
<dbReference type="Proteomes" id="UP001222932">
    <property type="component" value="Unassembled WGS sequence"/>
</dbReference>
<dbReference type="Gene3D" id="1.50.40.10">
    <property type="entry name" value="Mitochondrial carrier domain"/>
    <property type="match status" value="1"/>
</dbReference>
<evidence type="ECO:0000313" key="12">
    <source>
        <dbReference type="Proteomes" id="UP001222932"/>
    </source>
</evidence>
<evidence type="ECO:0000256" key="5">
    <source>
        <dbReference type="ARBA" id="ARBA00022737"/>
    </source>
</evidence>
<dbReference type="PANTHER" id="PTHR45788:SF4">
    <property type="entry name" value="TRICARBOXYLATE TRANSPORT PROTEIN, MITOCHONDRIAL"/>
    <property type="match status" value="1"/>
</dbReference>
<evidence type="ECO:0000256" key="10">
    <source>
        <dbReference type="RuleBase" id="RU000488"/>
    </source>
</evidence>
<evidence type="ECO:0008006" key="13">
    <source>
        <dbReference type="Google" id="ProtNLM"/>
    </source>
</evidence>
<dbReference type="FunFam" id="1.50.40.10:FF:000007">
    <property type="entry name" value="Mitochondrial tricarboxylate transport protein-like"/>
    <property type="match status" value="1"/>
</dbReference>
<dbReference type="GO" id="GO:0071913">
    <property type="term" value="F:citrate secondary active transmembrane transporter activity"/>
    <property type="evidence" value="ECO:0007669"/>
    <property type="project" value="TreeGrafter"/>
</dbReference>
<evidence type="ECO:0000313" key="11">
    <source>
        <dbReference type="EMBL" id="GMK54136.1"/>
    </source>
</evidence>
<keyword evidence="8 9" id="KW-0472">Membrane</keyword>
<evidence type="ECO:0000256" key="2">
    <source>
        <dbReference type="ARBA" id="ARBA00006375"/>
    </source>
</evidence>
<accession>A0AAD3TPI9</accession>
<evidence type="ECO:0000256" key="4">
    <source>
        <dbReference type="ARBA" id="ARBA00022692"/>
    </source>
</evidence>
<name>A0AAD3TPI9_9TREE</name>
<evidence type="ECO:0000256" key="1">
    <source>
        <dbReference type="ARBA" id="ARBA00004225"/>
    </source>
</evidence>
<reference evidence="11" key="1">
    <citation type="journal article" date="2023" name="BMC Genomics">
        <title>Chromosome-level genome assemblies of Cutaneotrichosporon spp. (Trichosporonales, Basidiomycota) reveal imbalanced evolution between nucleotide sequences and chromosome synteny.</title>
        <authorList>
            <person name="Kobayashi Y."/>
            <person name="Kayamori A."/>
            <person name="Aoki K."/>
            <person name="Shiwa Y."/>
            <person name="Matsutani M."/>
            <person name="Fujita N."/>
            <person name="Sugita T."/>
            <person name="Iwasaki W."/>
            <person name="Tanaka N."/>
            <person name="Takashima M."/>
        </authorList>
    </citation>
    <scope>NUCLEOTIDE SEQUENCE</scope>
    <source>
        <strain evidence="11">HIS016</strain>
    </source>
</reference>
<reference evidence="11" key="2">
    <citation type="submission" date="2023-06" db="EMBL/GenBank/DDBJ databases">
        <authorList>
            <person name="Kobayashi Y."/>
            <person name="Kayamori A."/>
            <person name="Aoki K."/>
            <person name="Shiwa Y."/>
            <person name="Fujita N."/>
            <person name="Sugita T."/>
            <person name="Iwasaki W."/>
            <person name="Tanaka N."/>
            <person name="Takashima M."/>
        </authorList>
    </citation>
    <scope>NUCLEOTIDE SEQUENCE</scope>
    <source>
        <strain evidence="11">HIS016</strain>
    </source>
</reference>
<protein>
    <recommendedName>
        <fullName evidence="13">Mitochondrial inner membrane citrate transporter</fullName>
    </recommendedName>
</protein>
<evidence type="ECO:0000256" key="7">
    <source>
        <dbReference type="ARBA" id="ARBA00023128"/>
    </source>
</evidence>
<comment type="caution">
    <text evidence="11">The sequence shown here is derived from an EMBL/GenBank/DDBJ whole genome shotgun (WGS) entry which is preliminary data.</text>
</comment>
<sequence>MSTKGTEKEKPIASLIAGATAGGIEAFVTYPLESLKTQLQFHADAKTTPWSLLKDTVQRRGIKGLYAGVPAVIVGNAVKAGVRFTTYDQFKSMLKDDQGNITAPRSMLAGLCAGMMEAIIAVTPSETIKTKMIEDSKRDVPHYRGTMDGVRKIVAEEGVGGLYRGVGPVMLRQGANSAVRFSSYSTIKQLAQGSLPPGSVLPGWMTFGIGSMAGIITVYTTMPFDVIKTRMQTIEAKKEYRNAVHCAYRIITEEGVLKLWKGTVPRLGRLVLSGGIVFSVYEKVYPVAASFLS</sequence>
<keyword evidence="3 10" id="KW-0813">Transport</keyword>
<dbReference type="PANTHER" id="PTHR45788">
    <property type="entry name" value="SUCCINATE/FUMARATE MITOCHONDRIAL TRANSPORTER-RELATED"/>
    <property type="match status" value="1"/>
</dbReference>
<comment type="similarity">
    <text evidence="2 10">Belongs to the mitochondrial carrier (TC 2.A.29) family.</text>
</comment>
<dbReference type="EMBL" id="BTCM01000001">
    <property type="protein sequence ID" value="GMK54136.1"/>
    <property type="molecule type" value="Genomic_DNA"/>
</dbReference>
<evidence type="ECO:0000256" key="9">
    <source>
        <dbReference type="PROSITE-ProRule" id="PRU00282"/>
    </source>
</evidence>
<keyword evidence="6" id="KW-1133">Transmembrane helix</keyword>
<keyword evidence="12" id="KW-1185">Reference proteome</keyword>
<dbReference type="Pfam" id="PF00153">
    <property type="entry name" value="Mito_carr"/>
    <property type="match status" value="3"/>
</dbReference>
<keyword evidence="7" id="KW-0496">Mitochondrion</keyword>
<organism evidence="11 12">
    <name type="scientific">Cutaneotrichosporon spelunceum</name>
    <dbReference type="NCBI Taxonomy" id="1672016"/>
    <lineage>
        <taxon>Eukaryota</taxon>
        <taxon>Fungi</taxon>
        <taxon>Dikarya</taxon>
        <taxon>Basidiomycota</taxon>
        <taxon>Agaricomycotina</taxon>
        <taxon>Tremellomycetes</taxon>
        <taxon>Trichosporonales</taxon>
        <taxon>Trichosporonaceae</taxon>
        <taxon>Cutaneotrichosporon</taxon>
    </lineage>
</organism>